<keyword evidence="3" id="KW-0539">Nucleus</keyword>
<dbReference type="RefSeq" id="XP_024371088.1">
    <property type="nucleotide sequence ID" value="XM_024515320.2"/>
</dbReference>
<comment type="similarity">
    <text evidence="2">Belongs to the MYBBP1A family.</text>
</comment>
<evidence type="ECO:0000256" key="3">
    <source>
        <dbReference type="ARBA" id="ARBA00023242"/>
    </source>
</evidence>
<gene>
    <name evidence="6" type="primary">LOC112280168</name>
    <name evidence="5" type="ORF">PHYPA_004198</name>
</gene>
<feature type="region of interest" description="Disordered" evidence="4">
    <location>
        <begin position="868"/>
        <end position="945"/>
    </location>
</feature>
<dbReference type="HOGENOM" id="CLU_003261_0_0_1"/>
<evidence type="ECO:0000256" key="2">
    <source>
        <dbReference type="ARBA" id="ARBA00006809"/>
    </source>
</evidence>
<dbReference type="EnsemblPlants" id="Pp3c3_9940V3.1">
    <property type="protein sequence ID" value="Pp3c3_9940V3.1"/>
    <property type="gene ID" value="Pp3c3_9940"/>
</dbReference>
<comment type="subcellular location">
    <subcellularLocation>
        <location evidence="1">Nucleus</location>
    </subcellularLocation>
</comment>
<reference evidence="5 7" key="2">
    <citation type="journal article" date="2018" name="Plant J.">
        <title>The Physcomitrella patens chromosome-scale assembly reveals moss genome structure and evolution.</title>
        <authorList>
            <person name="Lang D."/>
            <person name="Ullrich K.K."/>
            <person name="Murat F."/>
            <person name="Fuchs J."/>
            <person name="Jenkins J."/>
            <person name="Haas F.B."/>
            <person name="Piednoel M."/>
            <person name="Gundlach H."/>
            <person name="Van Bel M."/>
            <person name="Meyberg R."/>
            <person name="Vives C."/>
            <person name="Morata J."/>
            <person name="Symeonidi A."/>
            <person name="Hiss M."/>
            <person name="Muchero W."/>
            <person name="Kamisugi Y."/>
            <person name="Saleh O."/>
            <person name="Blanc G."/>
            <person name="Decker E.L."/>
            <person name="van Gessel N."/>
            <person name="Grimwood J."/>
            <person name="Hayes R.D."/>
            <person name="Graham S.W."/>
            <person name="Gunter L.E."/>
            <person name="McDaniel S.F."/>
            <person name="Hoernstein S.N.W."/>
            <person name="Larsson A."/>
            <person name="Li F.W."/>
            <person name="Perroud P.F."/>
            <person name="Phillips J."/>
            <person name="Ranjan P."/>
            <person name="Rokshar D.S."/>
            <person name="Rothfels C.J."/>
            <person name="Schneider L."/>
            <person name="Shu S."/>
            <person name="Stevenson D.W."/>
            <person name="Thummler F."/>
            <person name="Tillich M."/>
            <person name="Villarreal Aguilar J.C."/>
            <person name="Widiez T."/>
            <person name="Wong G.K."/>
            <person name="Wymore A."/>
            <person name="Zhang Y."/>
            <person name="Zimmer A.D."/>
            <person name="Quatrano R.S."/>
            <person name="Mayer K.F.X."/>
            <person name="Goodstein D."/>
            <person name="Casacuberta J.M."/>
            <person name="Vandepoele K."/>
            <person name="Reski R."/>
            <person name="Cuming A.C."/>
            <person name="Tuskan G.A."/>
            <person name="Maumus F."/>
            <person name="Salse J."/>
            <person name="Schmutz J."/>
            <person name="Rensing S.A."/>
        </authorList>
    </citation>
    <scope>NUCLEOTIDE SEQUENCE [LARGE SCALE GENOMIC DNA]</scope>
    <source>
        <strain evidence="6 7">cv. Gransden 2004</strain>
    </source>
</reference>
<dbReference type="InterPro" id="IPR007015">
    <property type="entry name" value="DNA_pol_V/MYBBP1A"/>
</dbReference>
<name>A9SFN6_PHYPA</name>
<accession>A9SFN6</accession>
<dbReference type="PANTHER" id="PTHR13213">
    <property type="entry name" value="MYB-BINDING PROTEIN 1A FAMILY MEMBER"/>
    <property type="match status" value="1"/>
</dbReference>
<evidence type="ECO:0008006" key="8">
    <source>
        <dbReference type="Google" id="ProtNLM"/>
    </source>
</evidence>
<evidence type="ECO:0000313" key="5">
    <source>
        <dbReference type="EMBL" id="PNR57205.1"/>
    </source>
</evidence>
<dbReference type="InterPro" id="IPR016024">
    <property type="entry name" value="ARM-type_fold"/>
</dbReference>
<dbReference type="KEGG" id="ppp:112280168"/>
<dbReference type="GO" id="GO:0005730">
    <property type="term" value="C:nucleolus"/>
    <property type="evidence" value="ECO:0000318"/>
    <property type="project" value="GO_Central"/>
</dbReference>
<dbReference type="GeneID" id="112280168"/>
<feature type="compositionally biased region" description="Polar residues" evidence="4">
    <location>
        <begin position="1355"/>
        <end position="1364"/>
    </location>
</feature>
<dbReference type="EnsemblPlants" id="Pp3c3_9940V3.2">
    <property type="protein sequence ID" value="Pp3c3_9940V3.2"/>
    <property type="gene ID" value="Pp3c3_9940"/>
</dbReference>
<dbReference type="Gramene" id="Pp3c3_9940V3.1">
    <property type="protein sequence ID" value="Pp3c3_9940V3.1"/>
    <property type="gene ID" value="Pp3c3_9940"/>
</dbReference>
<evidence type="ECO:0000313" key="6">
    <source>
        <dbReference type="EnsemblPlants" id="Pp3c3_9940V3.1"/>
    </source>
</evidence>
<protein>
    <recommendedName>
        <fullName evidence="8">DNA polymerase V</fullName>
    </recommendedName>
</protein>
<dbReference type="OrthoDB" id="342531at2759"/>
<dbReference type="STRING" id="3218.A9SFN6"/>
<feature type="compositionally biased region" description="Acidic residues" evidence="4">
    <location>
        <begin position="868"/>
        <end position="911"/>
    </location>
</feature>
<feature type="compositionally biased region" description="Acidic residues" evidence="4">
    <location>
        <begin position="931"/>
        <end position="945"/>
    </location>
</feature>
<dbReference type="GO" id="GO:0003677">
    <property type="term" value="F:DNA binding"/>
    <property type="evidence" value="ECO:0007669"/>
    <property type="project" value="InterPro"/>
</dbReference>
<evidence type="ECO:0000313" key="7">
    <source>
        <dbReference type="Proteomes" id="UP000006727"/>
    </source>
</evidence>
<dbReference type="PANTHER" id="PTHR13213:SF2">
    <property type="entry name" value="MYB-BINDING PROTEIN 1A"/>
    <property type="match status" value="1"/>
</dbReference>
<dbReference type="SUPFAM" id="SSF48371">
    <property type="entry name" value="ARM repeat"/>
    <property type="match status" value="1"/>
</dbReference>
<dbReference type="Pfam" id="PF04931">
    <property type="entry name" value="DNA_pol_phi"/>
    <property type="match status" value="1"/>
</dbReference>
<evidence type="ECO:0000256" key="1">
    <source>
        <dbReference type="ARBA" id="ARBA00004123"/>
    </source>
</evidence>
<dbReference type="Proteomes" id="UP000006727">
    <property type="component" value="Chromosome 3"/>
</dbReference>
<sequence>MAKRPKFDRRSDQLALEVDSPFAHNLHTNPPRELLEQARQSQGQATMAPGPLLPDSSVVVATRWTTGGEVAMVDDAGESAAKVANQSLNPVGMQIYWNLSSLKMAVREAAAVALVGELRANQEDFVSSGSEEGIGEALGAKENDELLEGCAPGVQYALRRLVRGLGSSRECARQGFATALTAVIGALPVIRGEALLRIIPSNLEVTSSMKKQDARDGLLGRLFAYGSMIRSRRLIGNCTSSEEKDLAKEIVQQLFNLAKRKTFLREPAVSLVIELASRLPSSAVRETVCAAPLFDEWLRRDVENQSADALVLVLHLYDKLLSKSSPLLPESGNIQDFFKPSHLAKLVPCLKESSSSHPRIHSVWHLLLDRLFSPLDTATKKQANSGSSKDVKVNENLTNFWSVVVDGALLPSSYERKNLAMELLLLVLPRLPTPESVGIVLSNVFVRCILDILSSKDTHLYKSAQRCVGELRLWAENKYTRRVAVIGALQRSSYGKFDTLSKSSTVKTLTNGLITEDGILAFVNNLQELFVSAESNVVTALKVTEELAEGSEDTPMNGHDSPGANDRIWIIEQMHALCRQVKLEPKAKATLYREVIKFLIIHSLFHASSQQNVMDLEKENIRWPQNLLTGSTRKLCAERLHSVLVDAEHWMYTQKSRSNKTGVSGVNDIVTDDEDFSHFAALYCMSVQGSPAAALVQPLKVESAEFVKLLHQTVSSLSSAIEFDTNVDKSRRILAMRTLLSHVLLQSFLEPGSTDGIAAELVICCSKAFSDLSELSKIAASIEEKDENNEVPPVMGVLVDVLLSMLAKLSTPIRNAVEQVFKVYCEDLTIAGLTDILRIINKGSKSGRHKCILDDDDEDFDDDGILEDVEESEGGGEEDIQETTEEGEGEDSDDDDDDDEEEEEEDVEMGDGDTKARTLQQQMRFKRPAEDFDDEAEGSDSDLSDMDDEAMFRADALLANVLMHKKEAIKSTAQTQLGHFKFRVLSLLEYFLQKHPGSSLVLLAVHGLLKAFMCAINQIGTAPEENEVLAKRLESMLQSKVLHAKKYPKGEDVDLPLARTLLKKLLKLASRSSIKRVRKLAQACTLWTLKVLLGNVPDTAEKCDAELLECISTALDDYFTQKKSRLAGSFFIEIFQRHQILGRFSIGKLIEKCGNGRTEFMKCEALRLLTAILKPVTSCKGKKTVAESVECNLLAKAFQQHMGSLGAAISFIVQSPPEKSAYKSIALKFCSSCIDVFTVLYPLKGLHSLLDSKALLAGLKAIDAPSKGKLHNLITKLQNTVTEELTKTSVISDSTKRNANKIASNKANKDSEVLTVIEKASTLLKAKCESSEDEDMSCKNIKARDGEGTMEGQVEDTSFNTKQKGPSFKKVKLSKVIS</sequence>
<feature type="region of interest" description="Disordered" evidence="4">
    <location>
        <begin position="1330"/>
        <end position="1365"/>
    </location>
</feature>
<dbReference type="PaxDb" id="3218-PP1S74_37V6.1"/>
<reference evidence="5 7" key="1">
    <citation type="journal article" date="2008" name="Science">
        <title>The Physcomitrella genome reveals evolutionary insights into the conquest of land by plants.</title>
        <authorList>
            <person name="Rensing S."/>
            <person name="Lang D."/>
            <person name="Zimmer A."/>
            <person name="Terry A."/>
            <person name="Salamov A."/>
            <person name="Shapiro H."/>
            <person name="Nishiyama T."/>
            <person name="Perroud P.-F."/>
            <person name="Lindquist E."/>
            <person name="Kamisugi Y."/>
            <person name="Tanahashi T."/>
            <person name="Sakakibara K."/>
            <person name="Fujita T."/>
            <person name="Oishi K."/>
            <person name="Shin-I T."/>
            <person name="Kuroki Y."/>
            <person name="Toyoda A."/>
            <person name="Suzuki Y."/>
            <person name="Hashimoto A."/>
            <person name="Yamaguchi K."/>
            <person name="Sugano A."/>
            <person name="Kohara Y."/>
            <person name="Fujiyama A."/>
            <person name="Anterola A."/>
            <person name="Aoki S."/>
            <person name="Ashton N."/>
            <person name="Barbazuk W.B."/>
            <person name="Barker E."/>
            <person name="Bennetzen J."/>
            <person name="Bezanilla M."/>
            <person name="Blankenship R."/>
            <person name="Cho S.H."/>
            <person name="Dutcher S."/>
            <person name="Estelle M."/>
            <person name="Fawcett J.A."/>
            <person name="Gundlach H."/>
            <person name="Hanada K."/>
            <person name="Heyl A."/>
            <person name="Hicks K.A."/>
            <person name="Hugh J."/>
            <person name="Lohr M."/>
            <person name="Mayer K."/>
            <person name="Melkozernov A."/>
            <person name="Murata T."/>
            <person name="Nelson D."/>
            <person name="Pils B."/>
            <person name="Prigge M."/>
            <person name="Reiss B."/>
            <person name="Renner T."/>
            <person name="Rombauts S."/>
            <person name="Rushton P."/>
            <person name="Sanderfoot A."/>
            <person name="Schween G."/>
            <person name="Shiu S.-H."/>
            <person name="Stueber K."/>
            <person name="Theodoulou F.L."/>
            <person name="Tu H."/>
            <person name="Van de Peer Y."/>
            <person name="Verrier P.J."/>
            <person name="Waters E."/>
            <person name="Wood A."/>
            <person name="Yang L."/>
            <person name="Cove D."/>
            <person name="Cuming A."/>
            <person name="Hasebe M."/>
            <person name="Lucas S."/>
            <person name="Mishler D.B."/>
            <person name="Reski R."/>
            <person name="Grigoriev I."/>
            <person name="Quatrano R.S."/>
            <person name="Boore J.L."/>
        </authorList>
    </citation>
    <scope>NUCLEOTIDE SEQUENCE [LARGE SCALE GENOMIC DNA]</scope>
    <source>
        <strain evidence="6 7">cv. Gransden 2004</strain>
    </source>
</reference>
<dbReference type="FunCoup" id="A9SFN6">
    <property type="interactions" value="3667"/>
</dbReference>
<dbReference type="OMA" id="QWIGILY"/>
<proteinExistence type="inferred from homology"/>
<evidence type="ECO:0000256" key="4">
    <source>
        <dbReference type="SAM" id="MobiDB-lite"/>
    </source>
</evidence>
<dbReference type="EMBL" id="ABEU02000003">
    <property type="protein sequence ID" value="PNR57205.1"/>
    <property type="molecule type" value="Genomic_DNA"/>
</dbReference>
<organism evidence="5">
    <name type="scientific">Physcomitrium patens</name>
    <name type="common">Spreading-leaved earth moss</name>
    <name type="synonym">Physcomitrella patens</name>
    <dbReference type="NCBI Taxonomy" id="3218"/>
    <lineage>
        <taxon>Eukaryota</taxon>
        <taxon>Viridiplantae</taxon>
        <taxon>Streptophyta</taxon>
        <taxon>Embryophyta</taxon>
        <taxon>Bryophyta</taxon>
        <taxon>Bryophytina</taxon>
        <taxon>Bryopsida</taxon>
        <taxon>Funariidae</taxon>
        <taxon>Funariales</taxon>
        <taxon>Funariaceae</taxon>
        <taxon>Physcomitrium</taxon>
    </lineage>
</organism>
<reference evidence="6" key="3">
    <citation type="submission" date="2020-12" db="UniProtKB">
        <authorList>
            <consortium name="EnsemblPlants"/>
        </authorList>
    </citation>
    <scope>IDENTIFICATION</scope>
</reference>
<dbReference type="GO" id="GO:0006355">
    <property type="term" value="P:regulation of DNA-templated transcription"/>
    <property type="evidence" value="ECO:0007669"/>
    <property type="project" value="InterPro"/>
</dbReference>
<dbReference type="eggNOG" id="KOG1926">
    <property type="taxonomic scope" value="Eukaryota"/>
</dbReference>
<keyword evidence="7" id="KW-1185">Reference proteome</keyword>
<dbReference type="Gramene" id="Pp3c3_9940V3.2">
    <property type="protein sequence ID" value="Pp3c3_9940V3.2"/>
    <property type="gene ID" value="Pp3c3_9940"/>
</dbReference>